<reference evidence="2 3" key="1">
    <citation type="submission" date="2021-05" db="EMBL/GenBank/DDBJ databases">
        <title>Kineosporia and Streptomyces sp. nov. two new marine actinobacteria isolated from Coral.</title>
        <authorList>
            <person name="Buangrab K."/>
            <person name="Sutthacheep M."/>
            <person name="Yeemin T."/>
            <person name="Harunari E."/>
            <person name="Igarashi Y."/>
            <person name="Kanchanasin P."/>
            <person name="Tanasupawat S."/>
            <person name="Phongsopitanun W."/>
        </authorList>
    </citation>
    <scope>NUCLEOTIDE SEQUENCE [LARGE SCALE GENOMIC DNA]</scope>
    <source>
        <strain evidence="2 3">J2-2</strain>
    </source>
</reference>
<keyword evidence="2" id="KW-0540">Nuclease</keyword>
<evidence type="ECO:0000259" key="1">
    <source>
        <dbReference type="Pfam" id="PF03372"/>
    </source>
</evidence>
<proteinExistence type="predicted"/>
<keyword evidence="3" id="KW-1185">Reference proteome</keyword>
<accession>A0ABS5TIW8</accession>
<gene>
    <name evidence="2" type="ORF">KIH74_19060</name>
</gene>
<evidence type="ECO:0000313" key="3">
    <source>
        <dbReference type="Proteomes" id="UP001197247"/>
    </source>
</evidence>
<dbReference type="InterPro" id="IPR005135">
    <property type="entry name" value="Endo/exonuclease/phosphatase"/>
</dbReference>
<evidence type="ECO:0000313" key="2">
    <source>
        <dbReference type="EMBL" id="MBT0771047.1"/>
    </source>
</evidence>
<feature type="domain" description="Endonuclease/exonuclease/phosphatase" evidence="1">
    <location>
        <begin position="11"/>
        <end position="221"/>
    </location>
</feature>
<dbReference type="SUPFAM" id="SSF56219">
    <property type="entry name" value="DNase I-like"/>
    <property type="match status" value="1"/>
</dbReference>
<comment type="caution">
    <text evidence="2">The sequence shown here is derived from an EMBL/GenBank/DDBJ whole genome shotgun (WGS) entry which is preliminary data.</text>
</comment>
<sequence>MTEPGPRIRVLTWNVRHLQGDPLAVHRVVRAADPDVFCLQEGPRVPGSHRQFTRLARDCGLHLLEGGRAAGSNALMVSGRMRAQDVAAFTFPLGHWRDNRRGAVLATVQPLIGGPALRIASVHLPTDQATRLGHVRSLSRQLRDFGLPPVLAGDLNEPPGGESWQALEPLVSDPAPDAPVTYPTSSPRRRIDAVLTGRGIEVLEYGVWQAAERDLRLASDHLPVVAELRVGSGVS</sequence>
<dbReference type="Pfam" id="PF03372">
    <property type="entry name" value="Exo_endo_phos"/>
    <property type="match status" value="1"/>
</dbReference>
<name>A0ABS5TIW8_9ACTN</name>
<dbReference type="GO" id="GO:0004519">
    <property type="term" value="F:endonuclease activity"/>
    <property type="evidence" value="ECO:0007669"/>
    <property type="project" value="UniProtKB-KW"/>
</dbReference>
<organism evidence="2 3">
    <name type="scientific">Kineosporia corallincola</name>
    <dbReference type="NCBI Taxonomy" id="2835133"/>
    <lineage>
        <taxon>Bacteria</taxon>
        <taxon>Bacillati</taxon>
        <taxon>Actinomycetota</taxon>
        <taxon>Actinomycetes</taxon>
        <taxon>Kineosporiales</taxon>
        <taxon>Kineosporiaceae</taxon>
        <taxon>Kineosporia</taxon>
    </lineage>
</organism>
<dbReference type="EMBL" id="JAHBAY010000007">
    <property type="protein sequence ID" value="MBT0771047.1"/>
    <property type="molecule type" value="Genomic_DNA"/>
</dbReference>
<dbReference type="Proteomes" id="UP001197247">
    <property type="component" value="Unassembled WGS sequence"/>
</dbReference>
<dbReference type="Gene3D" id="3.60.10.10">
    <property type="entry name" value="Endonuclease/exonuclease/phosphatase"/>
    <property type="match status" value="1"/>
</dbReference>
<keyword evidence="2" id="KW-0378">Hydrolase</keyword>
<dbReference type="InterPro" id="IPR036691">
    <property type="entry name" value="Endo/exonu/phosph_ase_sf"/>
</dbReference>
<protein>
    <submittedName>
        <fullName evidence="2">Endonuclease/exonuclease/phosphatase family protein</fullName>
    </submittedName>
</protein>
<keyword evidence="2" id="KW-0255">Endonuclease</keyword>
<dbReference type="RefSeq" id="WP_214157323.1">
    <property type="nucleotide sequence ID" value="NZ_JAHBAY010000007.1"/>
</dbReference>